<proteinExistence type="predicted"/>
<name>R0IGK1_9BRAS</name>
<sequence>MYGPGCPSGLNTDIAVTSNASNLTSDAAALAAVNSSISICRISKSKPSRAFSSYGSVMLQAPRLSQGRPSKCDGENVVKITSRRLPATAFNVVLIAFLNTS</sequence>
<dbReference type="Proteomes" id="UP000029121">
    <property type="component" value="Unassembled WGS sequence"/>
</dbReference>
<gene>
    <name evidence="1" type="ORF">CARUB_v10021200mg</name>
</gene>
<reference evidence="2" key="1">
    <citation type="journal article" date="2013" name="Nat. Genet.">
        <title>The Capsella rubella genome and the genomic consequences of rapid mating system evolution.</title>
        <authorList>
            <person name="Slotte T."/>
            <person name="Hazzouri K.M."/>
            <person name="Agren J.A."/>
            <person name="Koenig D."/>
            <person name="Maumus F."/>
            <person name="Guo Y.L."/>
            <person name="Steige K."/>
            <person name="Platts A.E."/>
            <person name="Escobar J.S."/>
            <person name="Newman L.K."/>
            <person name="Wang W."/>
            <person name="Mandakova T."/>
            <person name="Vello E."/>
            <person name="Smith L.M."/>
            <person name="Henz S.R."/>
            <person name="Steffen J."/>
            <person name="Takuno S."/>
            <person name="Brandvain Y."/>
            <person name="Coop G."/>
            <person name="Andolfatto P."/>
            <person name="Hu T.T."/>
            <person name="Blanchette M."/>
            <person name="Clark R.M."/>
            <person name="Quesneville H."/>
            <person name="Nordborg M."/>
            <person name="Gaut B.S."/>
            <person name="Lysak M.A."/>
            <person name="Jenkins J."/>
            <person name="Grimwood J."/>
            <person name="Chapman J."/>
            <person name="Prochnik S."/>
            <person name="Shu S."/>
            <person name="Rokhsar D."/>
            <person name="Schmutz J."/>
            <person name="Weigel D."/>
            <person name="Wright S.I."/>
        </authorList>
    </citation>
    <scope>NUCLEOTIDE SEQUENCE [LARGE SCALE GENOMIC DNA]</scope>
    <source>
        <strain evidence="2">cv. Monte Gargano</strain>
    </source>
</reference>
<protein>
    <submittedName>
        <fullName evidence="1">Uncharacterized protein</fullName>
    </submittedName>
</protein>
<accession>R0IGK1</accession>
<evidence type="ECO:0000313" key="1">
    <source>
        <dbReference type="EMBL" id="EOA35943.1"/>
    </source>
</evidence>
<organism evidence="1 2">
    <name type="scientific">Capsella rubella</name>
    <dbReference type="NCBI Taxonomy" id="81985"/>
    <lineage>
        <taxon>Eukaryota</taxon>
        <taxon>Viridiplantae</taxon>
        <taxon>Streptophyta</taxon>
        <taxon>Embryophyta</taxon>
        <taxon>Tracheophyta</taxon>
        <taxon>Spermatophyta</taxon>
        <taxon>Magnoliopsida</taxon>
        <taxon>eudicotyledons</taxon>
        <taxon>Gunneridae</taxon>
        <taxon>Pentapetalae</taxon>
        <taxon>rosids</taxon>
        <taxon>malvids</taxon>
        <taxon>Brassicales</taxon>
        <taxon>Brassicaceae</taxon>
        <taxon>Camelineae</taxon>
        <taxon>Capsella</taxon>
    </lineage>
</organism>
<dbReference type="EMBL" id="KB870806">
    <property type="protein sequence ID" value="EOA35943.1"/>
    <property type="molecule type" value="Genomic_DNA"/>
</dbReference>
<keyword evidence="2" id="KW-1185">Reference proteome</keyword>
<dbReference type="AlphaFoldDB" id="R0IGK1"/>
<evidence type="ECO:0000313" key="2">
    <source>
        <dbReference type="Proteomes" id="UP000029121"/>
    </source>
</evidence>